<keyword evidence="2" id="KW-1185">Reference proteome</keyword>
<sequence length="118" mass="13521">MRLLNYGQIPSSFQHLGKFYHYQQDMQRGSITSLKRITLQISKRTSKQQTNAQFMMTLIAKLKEKFSNIALLLTNCSYNITNHFEAATLGESTRPHYTQSKESCSITDKMGKDCSVMS</sequence>
<dbReference type="Proteomes" id="UP000092445">
    <property type="component" value="Unassembled WGS sequence"/>
</dbReference>
<proteinExistence type="predicted"/>
<dbReference type="VEuPathDB" id="VectorBase:GPAI011351"/>
<protein>
    <submittedName>
        <fullName evidence="1">Uncharacterized protein</fullName>
    </submittedName>
</protein>
<name>A0A1A9ZDG4_GLOPL</name>
<reference evidence="2" key="1">
    <citation type="submission" date="2014-03" db="EMBL/GenBank/DDBJ databases">
        <authorList>
            <person name="Aksoy S."/>
            <person name="Warren W."/>
            <person name="Wilson R.K."/>
        </authorList>
    </citation>
    <scope>NUCLEOTIDE SEQUENCE [LARGE SCALE GENOMIC DNA]</scope>
    <source>
        <strain evidence="2">IAEA</strain>
    </source>
</reference>
<evidence type="ECO:0000313" key="1">
    <source>
        <dbReference type="EnsemblMetazoa" id="GPAI011351-PA"/>
    </source>
</evidence>
<organism evidence="1 2">
    <name type="scientific">Glossina pallidipes</name>
    <name type="common">Tsetse fly</name>
    <dbReference type="NCBI Taxonomy" id="7398"/>
    <lineage>
        <taxon>Eukaryota</taxon>
        <taxon>Metazoa</taxon>
        <taxon>Ecdysozoa</taxon>
        <taxon>Arthropoda</taxon>
        <taxon>Hexapoda</taxon>
        <taxon>Insecta</taxon>
        <taxon>Pterygota</taxon>
        <taxon>Neoptera</taxon>
        <taxon>Endopterygota</taxon>
        <taxon>Diptera</taxon>
        <taxon>Brachycera</taxon>
        <taxon>Muscomorpha</taxon>
        <taxon>Hippoboscoidea</taxon>
        <taxon>Glossinidae</taxon>
        <taxon>Glossina</taxon>
    </lineage>
</organism>
<dbReference type="AlphaFoldDB" id="A0A1A9ZDG4"/>
<dbReference type="EnsemblMetazoa" id="GPAI011351-RA">
    <property type="protein sequence ID" value="GPAI011351-PA"/>
    <property type="gene ID" value="GPAI011351"/>
</dbReference>
<evidence type="ECO:0000313" key="2">
    <source>
        <dbReference type="Proteomes" id="UP000092445"/>
    </source>
</evidence>
<reference evidence="1" key="2">
    <citation type="submission" date="2020-05" db="UniProtKB">
        <authorList>
            <consortium name="EnsemblMetazoa"/>
        </authorList>
    </citation>
    <scope>IDENTIFICATION</scope>
    <source>
        <strain evidence="1">IAEA</strain>
    </source>
</reference>
<accession>A0A1A9ZDG4</accession>